<keyword evidence="3" id="KW-0813">Transport</keyword>
<evidence type="ECO:0000256" key="5">
    <source>
        <dbReference type="ARBA" id="ARBA00022781"/>
    </source>
</evidence>
<sequence>MSRLTVALRAKKFQTPWGSNYKPEVAPFKFPLGIQIDNAAGKAGPLVPPLISPKTPTGVPFIPPQPPGTRLNNWLFHYLDWSIGRLYERVGTYLYNRILIHSEFGLYSKYYNSKVHGPYCHWRWYGPPDAKLLDVKLSELPAWLRRREYTPRAIWRETMRNVFRIHNLWYAPLFGPTFTTGLRYILRETMRNVFRIHNLWYAPLFGPTFTTGLRYILAISFIFFIFRYTEYREANKKCYYNW</sequence>
<evidence type="ECO:0000256" key="7">
    <source>
        <dbReference type="ARBA" id="ARBA00023128"/>
    </source>
</evidence>
<comment type="similarity">
    <text evidence="2">Belongs to the ATPase F chain family.</text>
</comment>
<dbReference type="Pfam" id="PF10206">
    <property type="entry name" value="WRW"/>
    <property type="match status" value="1"/>
</dbReference>
<dbReference type="GO" id="GO:0031966">
    <property type="term" value="C:mitochondrial membrane"/>
    <property type="evidence" value="ECO:0007669"/>
    <property type="project" value="UniProtKB-SubCell"/>
</dbReference>
<evidence type="ECO:0000256" key="8">
    <source>
        <dbReference type="ARBA" id="ARBA00023136"/>
    </source>
</evidence>
<protein>
    <submittedName>
        <fullName evidence="12">Uncharacterized protein</fullName>
    </submittedName>
</protein>
<keyword evidence="6" id="KW-0406">Ion transport</keyword>
<evidence type="ECO:0000256" key="4">
    <source>
        <dbReference type="ARBA" id="ARBA00022547"/>
    </source>
</evidence>
<proteinExistence type="inferred from homology"/>
<feature type="transmembrane region" description="Helical" evidence="10">
    <location>
        <begin position="206"/>
        <end position="226"/>
    </location>
</feature>
<organism evidence="11 12">
    <name type="scientific">Acrobeloides nanus</name>
    <dbReference type="NCBI Taxonomy" id="290746"/>
    <lineage>
        <taxon>Eukaryota</taxon>
        <taxon>Metazoa</taxon>
        <taxon>Ecdysozoa</taxon>
        <taxon>Nematoda</taxon>
        <taxon>Chromadorea</taxon>
        <taxon>Rhabditida</taxon>
        <taxon>Tylenchina</taxon>
        <taxon>Cephalobomorpha</taxon>
        <taxon>Cephaloboidea</taxon>
        <taxon>Cephalobidae</taxon>
        <taxon>Acrobeloides</taxon>
    </lineage>
</organism>
<dbReference type="GO" id="GO:0006754">
    <property type="term" value="P:ATP biosynthetic process"/>
    <property type="evidence" value="ECO:0007669"/>
    <property type="project" value="UniProtKB-KW"/>
</dbReference>
<keyword evidence="5" id="KW-0375">Hydrogen ion transport</keyword>
<evidence type="ECO:0000256" key="3">
    <source>
        <dbReference type="ARBA" id="ARBA00022448"/>
    </source>
</evidence>
<evidence type="ECO:0000256" key="1">
    <source>
        <dbReference type="ARBA" id="ARBA00004325"/>
    </source>
</evidence>
<dbReference type="InterPro" id="IPR019344">
    <property type="entry name" value="F1F0-ATPsyn_F_prd"/>
</dbReference>
<evidence type="ECO:0000256" key="10">
    <source>
        <dbReference type="SAM" id="Phobius"/>
    </source>
</evidence>
<dbReference type="WBParaSite" id="ACRNAN_Path_1222.g4748.t1">
    <property type="protein sequence ID" value="ACRNAN_Path_1222.g4748.t1"/>
    <property type="gene ID" value="ACRNAN_Path_1222.g4748"/>
</dbReference>
<comment type="subcellular location">
    <subcellularLocation>
        <location evidence="1">Mitochondrion membrane</location>
    </subcellularLocation>
</comment>
<evidence type="ECO:0000313" key="12">
    <source>
        <dbReference type="WBParaSite" id="ACRNAN_Path_1222.g4748.t1"/>
    </source>
</evidence>
<feature type="transmembrane region" description="Helical" evidence="10">
    <location>
        <begin position="168"/>
        <end position="186"/>
    </location>
</feature>
<dbReference type="Proteomes" id="UP000887540">
    <property type="component" value="Unplaced"/>
</dbReference>
<evidence type="ECO:0000256" key="9">
    <source>
        <dbReference type="ARBA" id="ARBA00023310"/>
    </source>
</evidence>
<keyword evidence="10" id="KW-1133">Transmembrane helix</keyword>
<accession>A0A914BXF7</accession>
<keyword evidence="4" id="KW-0138">CF(0)</keyword>
<dbReference type="GO" id="GO:0045259">
    <property type="term" value="C:proton-transporting ATP synthase complex"/>
    <property type="evidence" value="ECO:0007669"/>
    <property type="project" value="UniProtKB-KW"/>
</dbReference>
<keyword evidence="10" id="KW-0812">Transmembrane</keyword>
<evidence type="ECO:0000256" key="2">
    <source>
        <dbReference type="ARBA" id="ARBA00005895"/>
    </source>
</evidence>
<keyword evidence="11" id="KW-1185">Reference proteome</keyword>
<keyword evidence="7" id="KW-0496">Mitochondrion</keyword>
<dbReference type="GO" id="GO:1902600">
    <property type="term" value="P:proton transmembrane transport"/>
    <property type="evidence" value="ECO:0007669"/>
    <property type="project" value="UniProtKB-KW"/>
</dbReference>
<name>A0A914BXF7_9BILA</name>
<keyword evidence="9" id="KW-0066">ATP synthesis</keyword>
<evidence type="ECO:0000256" key="6">
    <source>
        <dbReference type="ARBA" id="ARBA00023065"/>
    </source>
</evidence>
<evidence type="ECO:0000313" key="11">
    <source>
        <dbReference type="Proteomes" id="UP000887540"/>
    </source>
</evidence>
<keyword evidence="8 10" id="KW-0472">Membrane</keyword>
<dbReference type="AlphaFoldDB" id="A0A914BXF7"/>
<reference evidence="12" key="1">
    <citation type="submission" date="2022-11" db="UniProtKB">
        <authorList>
            <consortium name="WormBaseParasite"/>
        </authorList>
    </citation>
    <scope>IDENTIFICATION</scope>
</reference>